<dbReference type="AlphaFoldDB" id="A0A371CH76"/>
<organism evidence="1 2">
    <name type="scientific">Lentinus brumalis</name>
    <dbReference type="NCBI Taxonomy" id="2498619"/>
    <lineage>
        <taxon>Eukaryota</taxon>
        <taxon>Fungi</taxon>
        <taxon>Dikarya</taxon>
        <taxon>Basidiomycota</taxon>
        <taxon>Agaricomycotina</taxon>
        <taxon>Agaricomycetes</taxon>
        <taxon>Polyporales</taxon>
        <taxon>Polyporaceae</taxon>
        <taxon>Lentinus</taxon>
    </lineage>
</organism>
<dbReference type="OrthoDB" id="2725265at2759"/>
<protein>
    <submittedName>
        <fullName evidence="1">Uncharacterized protein</fullName>
    </submittedName>
</protein>
<dbReference type="Proteomes" id="UP000256964">
    <property type="component" value="Unassembled WGS sequence"/>
</dbReference>
<reference evidence="1 2" key="1">
    <citation type="journal article" date="2018" name="Biotechnol. Biofuels">
        <title>Integrative visual omics of the white-rot fungus Polyporus brumalis exposes the biotechnological potential of its oxidative enzymes for delignifying raw plant biomass.</title>
        <authorList>
            <person name="Miyauchi S."/>
            <person name="Rancon A."/>
            <person name="Drula E."/>
            <person name="Hage H."/>
            <person name="Chaduli D."/>
            <person name="Favel A."/>
            <person name="Grisel S."/>
            <person name="Henrissat B."/>
            <person name="Herpoel-Gimbert I."/>
            <person name="Ruiz-Duenas F.J."/>
            <person name="Chevret D."/>
            <person name="Hainaut M."/>
            <person name="Lin J."/>
            <person name="Wang M."/>
            <person name="Pangilinan J."/>
            <person name="Lipzen A."/>
            <person name="Lesage-Meessen L."/>
            <person name="Navarro D."/>
            <person name="Riley R."/>
            <person name="Grigoriev I.V."/>
            <person name="Zhou S."/>
            <person name="Raouche S."/>
            <person name="Rosso M.N."/>
        </authorList>
    </citation>
    <scope>NUCLEOTIDE SEQUENCE [LARGE SCALE GENOMIC DNA]</scope>
    <source>
        <strain evidence="1 2">BRFM 1820</strain>
    </source>
</reference>
<dbReference type="EMBL" id="KZ857703">
    <property type="protein sequence ID" value="RDX39637.1"/>
    <property type="molecule type" value="Genomic_DNA"/>
</dbReference>
<evidence type="ECO:0000313" key="1">
    <source>
        <dbReference type="EMBL" id="RDX39637.1"/>
    </source>
</evidence>
<sequence>MERGVETQRIETQSVAVQAITPPTDEELKLATSPEALQVPIWFPQVSLKRLQDILDLERPDTHFALSKLPRETLWVGNTDTSFLCSGDTPLTILVLGVLHGMTLISRDDNEEAAALVALDLLRDIDREAAKRLISDVPKPWDQLTDIEVYHYKPQCQTVFDNFYDATEVYATKRRMPKISASCVATGDVVLVDAHLMRFRAENPDASGQTAFVTKLRLISVSTVFRAPRTVVAEEEADFGWTI</sequence>
<gene>
    <name evidence="1" type="ORF">OH76DRAFT_1490950</name>
</gene>
<keyword evidence="2" id="KW-1185">Reference proteome</keyword>
<name>A0A371CH76_9APHY</name>
<evidence type="ECO:0000313" key="2">
    <source>
        <dbReference type="Proteomes" id="UP000256964"/>
    </source>
</evidence>
<proteinExistence type="predicted"/>
<accession>A0A371CH76</accession>